<evidence type="ECO:0000259" key="1">
    <source>
        <dbReference type="Pfam" id="PF12146"/>
    </source>
</evidence>
<dbReference type="Gene3D" id="3.40.50.1820">
    <property type="entry name" value="alpha/beta hydrolase"/>
    <property type="match status" value="1"/>
</dbReference>
<reference evidence="2 3" key="1">
    <citation type="submission" date="2019-03" db="EMBL/GenBank/DDBJ databases">
        <title>Genomic Encyclopedia of Type Strains, Phase IV (KMG-IV): sequencing the most valuable type-strain genomes for metagenomic binning, comparative biology and taxonomic classification.</title>
        <authorList>
            <person name="Goeker M."/>
        </authorList>
    </citation>
    <scope>NUCLEOTIDE SEQUENCE [LARGE SCALE GENOMIC DNA]</scope>
    <source>
        <strain evidence="2 3">DSM 46831</strain>
    </source>
</reference>
<dbReference type="OrthoDB" id="9806902at2"/>
<keyword evidence="2" id="KW-0378">Hydrolase</keyword>
<keyword evidence="3" id="KW-1185">Reference proteome</keyword>
<gene>
    <name evidence="2" type="ORF">EDD57_10631</name>
</gene>
<dbReference type="GO" id="GO:0016787">
    <property type="term" value="F:hydrolase activity"/>
    <property type="evidence" value="ECO:0007669"/>
    <property type="project" value="UniProtKB-KW"/>
</dbReference>
<dbReference type="Pfam" id="PF12146">
    <property type="entry name" value="Hydrolase_4"/>
    <property type="match status" value="1"/>
</dbReference>
<organism evidence="2 3">
    <name type="scientific">Baia soyae</name>
    <dbReference type="NCBI Taxonomy" id="1544746"/>
    <lineage>
        <taxon>Bacteria</taxon>
        <taxon>Bacillati</taxon>
        <taxon>Bacillota</taxon>
        <taxon>Bacilli</taxon>
        <taxon>Bacillales</taxon>
        <taxon>Thermoactinomycetaceae</taxon>
        <taxon>Baia</taxon>
    </lineage>
</organism>
<protein>
    <submittedName>
        <fullName evidence="2">Alpha-beta hydrolase superfamily lysophospholipase</fullName>
    </submittedName>
</protein>
<evidence type="ECO:0000313" key="3">
    <source>
        <dbReference type="Proteomes" id="UP000294746"/>
    </source>
</evidence>
<dbReference type="AlphaFoldDB" id="A0A4R2S249"/>
<dbReference type="InterPro" id="IPR051044">
    <property type="entry name" value="MAG_DAG_Lipase"/>
</dbReference>
<proteinExistence type="predicted"/>
<sequence>MNIQEGFIHMKDGTEIYLYTWLPTETPRGIVQIAHGMTEHIGVYNECIEALLTAGFGVYAHDHRGHGKTVKQEEDYGHFEPDVGWDQAVMDIIFVSDLIRGRHACPLFLLGHSMGSFLARQAVQLQSHVCDGLLLSGTGGNPGLLGKMGYLLATLEMKIRGAKTKSHMLKLLSFGTFNSQFKPKRTDFDWLSSDTSQVDRYIADPACGFTCTTGFYRELFKGVLSVNQLKEYKKTPKNLPIYLFSGDLDPVGDKGKGVQEVYETYQKCGIMDVTMKLYKNKRHEMLHEDNREEVYQDLIDWITKKLN</sequence>
<comment type="caution">
    <text evidence="2">The sequence shown here is derived from an EMBL/GenBank/DDBJ whole genome shotgun (WGS) entry which is preliminary data.</text>
</comment>
<evidence type="ECO:0000313" key="2">
    <source>
        <dbReference type="EMBL" id="TCP69716.1"/>
    </source>
</evidence>
<dbReference type="SUPFAM" id="SSF53474">
    <property type="entry name" value="alpha/beta-Hydrolases"/>
    <property type="match status" value="1"/>
</dbReference>
<dbReference type="InterPro" id="IPR029058">
    <property type="entry name" value="AB_hydrolase_fold"/>
</dbReference>
<dbReference type="PANTHER" id="PTHR11614">
    <property type="entry name" value="PHOSPHOLIPASE-RELATED"/>
    <property type="match status" value="1"/>
</dbReference>
<dbReference type="RefSeq" id="WP_131848062.1">
    <property type="nucleotide sequence ID" value="NZ_SLXV01000006.1"/>
</dbReference>
<dbReference type="EMBL" id="SLXV01000006">
    <property type="protein sequence ID" value="TCP69716.1"/>
    <property type="molecule type" value="Genomic_DNA"/>
</dbReference>
<dbReference type="Proteomes" id="UP000294746">
    <property type="component" value="Unassembled WGS sequence"/>
</dbReference>
<accession>A0A4R2S249</accession>
<name>A0A4R2S249_9BACL</name>
<dbReference type="InterPro" id="IPR022742">
    <property type="entry name" value="Hydrolase_4"/>
</dbReference>
<feature type="domain" description="Serine aminopeptidase S33" evidence="1">
    <location>
        <begin position="26"/>
        <end position="289"/>
    </location>
</feature>